<dbReference type="Pfam" id="PF12796">
    <property type="entry name" value="Ank_2"/>
    <property type="match status" value="2"/>
</dbReference>
<dbReference type="InterPro" id="IPR036770">
    <property type="entry name" value="Ankyrin_rpt-contain_sf"/>
</dbReference>
<evidence type="ECO:0000313" key="7">
    <source>
        <dbReference type="Proteomes" id="UP000054248"/>
    </source>
</evidence>
<reference evidence="7" key="2">
    <citation type="submission" date="2015-01" db="EMBL/GenBank/DDBJ databases">
        <title>Evolutionary Origins and Diversification of the Mycorrhizal Mutualists.</title>
        <authorList>
            <consortium name="DOE Joint Genome Institute"/>
            <consortium name="Mycorrhizal Genomics Consortium"/>
            <person name="Kohler A."/>
            <person name="Kuo A."/>
            <person name="Nagy L.G."/>
            <person name="Floudas D."/>
            <person name="Copeland A."/>
            <person name="Barry K.W."/>
            <person name="Cichocki N."/>
            <person name="Veneault-Fourrey C."/>
            <person name="LaButti K."/>
            <person name="Lindquist E.A."/>
            <person name="Lipzen A."/>
            <person name="Lundell T."/>
            <person name="Morin E."/>
            <person name="Murat C."/>
            <person name="Riley R."/>
            <person name="Ohm R."/>
            <person name="Sun H."/>
            <person name="Tunlid A."/>
            <person name="Henrissat B."/>
            <person name="Grigoriev I.V."/>
            <person name="Hibbett D.S."/>
            <person name="Martin F."/>
        </authorList>
    </citation>
    <scope>NUCLEOTIDE SEQUENCE [LARGE SCALE GENOMIC DNA]</scope>
    <source>
        <strain evidence="7">MUT 4182</strain>
    </source>
</reference>
<dbReference type="PANTHER" id="PTHR24161">
    <property type="entry name" value="ANK_REP_REGION DOMAIN-CONTAINING PROTEIN-RELATED"/>
    <property type="match status" value="1"/>
</dbReference>
<evidence type="ECO:0000256" key="5">
    <source>
        <dbReference type="SAM" id="MobiDB-lite"/>
    </source>
</evidence>
<feature type="compositionally biased region" description="Polar residues" evidence="5">
    <location>
        <begin position="30"/>
        <end position="53"/>
    </location>
</feature>
<evidence type="ECO:0000313" key="6">
    <source>
        <dbReference type="EMBL" id="KIO30479.1"/>
    </source>
</evidence>
<dbReference type="GO" id="GO:0019706">
    <property type="term" value="F:protein-cysteine S-palmitoyltransferase activity"/>
    <property type="evidence" value="ECO:0007669"/>
    <property type="project" value="UniProtKB-EC"/>
</dbReference>
<feature type="repeat" description="ANK" evidence="4">
    <location>
        <begin position="226"/>
        <end position="258"/>
    </location>
</feature>
<dbReference type="AlphaFoldDB" id="A0A0C3QRN2"/>
<evidence type="ECO:0000256" key="1">
    <source>
        <dbReference type="ARBA" id="ARBA00012210"/>
    </source>
</evidence>
<keyword evidence="7" id="KW-1185">Reference proteome</keyword>
<dbReference type="PROSITE" id="PS50297">
    <property type="entry name" value="ANK_REP_REGION"/>
    <property type="match status" value="2"/>
</dbReference>
<dbReference type="OrthoDB" id="6781668at2759"/>
<evidence type="ECO:0000256" key="3">
    <source>
        <dbReference type="ARBA" id="ARBA00023043"/>
    </source>
</evidence>
<feature type="repeat" description="ANK" evidence="4">
    <location>
        <begin position="193"/>
        <end position="225"/>
    </location>
</feature>
<dbReference type="HOGENOM" id="CLU_906712_0_0_1"/>
<keyword evidence="2" id="KW-0677">Repeat</keyword>
<evidence type="ECO:0000256" key="4">
    <source>
        <dbReference type="PROSITE-ProRule" id="PRU00023"/>
    </source>
</evidence>
<dbReference type="EC" id="2.3.1.225" evidence="1"/>
<protein>
    <recommendedName>
        <fullName evidence="1">protein S-acyltransferase</fullName>
        <ecNumber evidence="1">2.3.1.225</ecNumber>
    </recommendedName>
</protein>
<feature type="region of interest" description="Disordered" evidence="5">
    <location>
        <begin position="29"/>
        <end position="59"/>
    </location>
</feature>
<dbReference type="Pfam" id="PF00023">
    <property type="entry name" value="Ank"/>
    <property type="match status" value="1"/>
</dbReference>
<dbReference type="InterPro" id="IPR002110">
    <property type="entry name" value="Ankyrin_rpt"/>
</dbReference>
<accession>A0A0C3QRN2</accession>
<feature type="repeat" description="ANK" evidence="4">
    <location>
        <begin position="92"/>
        <end position="124"/>
    </location>
</feature>
<proteinExistence type="predicted"/>
<dbReference type="Proteomes" id="UP000054248">
    <property type="component" value="Unassembled WGS sequence"/>
</dbReference>
<organism evidence="6 7">
    <name type="scientific">Tulasnella calospora MUT 4182</name>
    <dbReference type="NCBI Taxonomy" id="1051891"/>
    <lineage>
        <taxon>Eukaryota</taxon>
        <taxon>Fungi</taxon>
        <taxon>Dikarya</taxon>
        <taxon>Basidiomycota</taxon>
        <taxon>Agaricomycotina</taxon>
        <taxon>Agaricomycetes</taxon>
        <taxon>Cantharellales</taxon>
        <taxon>Tulasnellaceae</taxon>
        <taxon>Tulasnella</taxon>
    </lineage>
</organism>
<evidence type="ECO:0000256" key="2">
    <source>
        <dbReference type="ARBA" id="ARBA00022737"/>
    </source>
</evidence>
<dbReference type="PROSITE" id="PS50088">
    <property type="entry name" value="ANK_REPEAT"/>
    <property type="match status" value="4"/>
</dbReference>
<reference evidence="6 7" key="1">
    <citation type="submission" date="2014-04" db="EMBL/GenBank/DDBJ databases">
        <authorList>
            <consortium name="DOE Joint Genome Institute"/>
            <person name="Kuo A."/>
            <person name="Girlanda M."/>
            <person name="Perotto S."/>
            <person name="Kohler A."/>
            <person name="Nagy L.G."/>
            <person name="Floudas D."/>
            <person name="Copeland A."/>
            <person name="Barry K.W."/>
            <person name="Cichocki N."/>
            <person name="Veneault-Fourrey C."/>
            <person name="LaButti K."/>
            <person name="Lindquist E.A."/>
            <person name="Lipzen A."/>
            <person name="Lundell T."/>
            <person name="Morin E."/>
            <person name="Murat C."/>
            <person name="Sun H."/>
            <person name="Tunlid A."/>
            <person name="Henrissat B."/>
            <person name="Grigoriev I.V."/>
            <person name="Hibbett D.S."/>
            <person name="Martin F."/>
            <person name="Nordberg H.P."/>
            <person name="Cantor M.N."/>
            <person name="Hua S.X."/>
        </authorList>
    </citation>
    <scope>NUCLEOTIDE SEQUENCE [LARGE SCALE GENOMIC DNA]</scope>
    <source>
        <strain evidence="6 7">MUT 4182</strain>
    </source>
</reference>
<gene>
    <name evidence="6" type="ORF">M407DRAFT_154257</name>
</gene>
<dbReference type="EMBL" id="KN822972">
    <property type="protein sequence ID" value="KIO30479.1"/>
    <property type="molecule type" value="Genomic_DNA"/>
</dbReference>
<dbReference type="SMART" id="SM00248">
    <property type="entry name" value="ANK"/>
    <property type="match status" value="5"/>
</dbReference>
<keyword evidence="3 4" id="KW-0040">ANK repeat</keyword>
<dbReference type="STRING" id="1051891.A0A0C3QRN2"/>
<dbReference type="PANTHER" id="PTHR24161:SF85">
    <property type="entry name" value="PALMITOYLTRANSFERASE HIP14"/>
    <property type="match status" value="1"/>
</dbReference>
<dbReference type="SUPFAM" id="SSF48403">
    <property type="entry name" value="Ankyrin repeat"/>
    <property type="match status" value="1"/>
</dbReference>
<feature type="repeat" description="ANK" evidence="4">
    <location>
        <begin position="126"/>
        <end position="158"/>
    </location>
</feature>
<sequence length="307" mass="32470">MSSHWNDIPADAKGKDGPTGLGIATKAAAATSSVNTQNVSGTGASSAPANPTRTVAHEEPPNIFLAAQRGDVDTLKQLIESGTAKATDRDDQNVTPLHWAAINAQLPACKYLLEQGADVDALGGDLHATPMQWAARNGYLYIIDILISHNADPSISDSQGYNTLHLVTHSSTVMPLLYLLHLCPISPDSPDSAGHTSLMWAAYQGDGISVEILLNAGASPLKKDNAGLTALHWAVVRGNKWCIRKLIEAGADLNARDDSGKTPREMAAELKALGPWRKALEDGGLTEDGRKIQGPLSEVRALVLLPS</sequence>
<name>A0A0C3QRN2_9AGAM</name>
<dbReference type="Gene3D" id="1.25.40.20">
    <property type="entry name" value="Ankyrin repeat-containing domain"/>
    <property type="match status" value="1"/>
</dbReference>